<gene>
    <name evidence="2" type="ORF">L0Y14_06665</name>
</gene>
<dbReference type="EMBL" id="CP090569">
    <property type="protein sequence ID" value="USF88906.1"/>
    <property type="molecule type" value="Genomic_DNA"/>
</dbReference>
<proteinExistence type="predicted"/>
<dbReference type="KEGG" id="eps:L0Y14_06665"/>
<dbReference type="RefSeq" id="WP_040818873.1">
    <property type="nucleotide sequence ID" value="NZ_CP090569.1"/>
</dbReference>
<name>A0A9J7A1M0_9GAMM</name>
<accession>A0A9J7A1M0</accession>
<dbReference type="Proteomes" id="UP001056649">
    <property type="component" value="Chromosome"/>
</dbReference>
<feature type="signal peptide" evidence="1">
    <location>
        <begin position="1"/>
        <end position="20"/>
    </location>
</feature>
<protein>
    <submittedName>
        <fullName evidence="2">Uncharacterized protein</fullName>
    </submittedName>
</protein>
<dbReference type="AlphaFoldDB" id="A0A9J7A1M0"/>
<evidence type="ECO:0000256" key="1">
    <source>
        <dbReference type="SAM" id="SignalP"/>
    </source>
</evidence>
<reference evidence="2" key="1">
    <citation type="journal article" date="2022" name="Mol. Ecol. Resour.">
        <title>The complete and closed genome of the facultative generalist Candidatus Endoriftia persephone from deep-sea hydrothermal vents.</title>
        <authorList>
            <person name="de Oliveira A.L."/>
            <person name="Srivastava A."/>
            <person name="Espada-Hinojosa S."/>
            <person name="Bright M."/>
        </authorList>
    </citation>
    <scope>NUCLEOTIDE SEQUENCE</scope>
    <source>
        <strain evidence="2">Tica-EPR-9o50.N</strain>
    </source>
</reference>
<keyword evidence="1" id="KW-0732">Signal</keyword>
<evidence type="ECO:0000313" key="3">
    <source>
        <dbReference type="Proteomes" id="UP001056649"/>
    </source>
</evidence>
<sequence>MTRRWILLFLALFSPLSGRAEPAIEFVPLMHQPAQTLIPMLAPLLGQDALISPAGTGLLLKAETARRAELIRLIGELDRPARRLLLQLSNVNPAGNQHTHSYRTRSRWSRPLQLQTLDGHQVYISQQERRRLDRGGALTVVGPLFGFSHQANYQQLQRGLILTPRVVGDKIRVEISAWASQPAGLSGDSVGLRLISVIEIEPGQWSAIGGSGHNVSESARSGGLRGSTRSRREQTFWLKVELLP</sequence>
<organism evidence="2 3">
    <name type="scientific">Candidatus Endoriftia persephonae</name>
    <dbReference type="NCBI Taxonomy" id="393765"/>
    <lineage>
        <taxon>Bacteria</taxon>
        <taxon>Pseudomonadati</taxon>
        <taxon>Pseudomonadota</taxon>
        <taxon>Gammaproteobacteria</taxon>
        <taxon>Chromatiales</taxon>
        <taxon>Sedimenticolaceae</taxon>
        <taxon>Candidatus Endoriftia</taxon>
    </lineage>
</organism>
<evidence type="ECO:0000313" key="2">
    <source>
        <dbReference type="EMBL" id="USF88906.1"/>
    </source>
</evidence>
<feature type="chain" id="PRO_5039938118" evidence="1">
    <location>
        <begin position="21"/>
        <end position="244"/>
    </location>
</feature>
<keyword evidence="3" id="KW-1185">Reference proteome</keyword>